<evidence type="ECO:0000259" key="1">
    <source>
        <dbReference type="Pfam" id="PF01494"/>
    </source>
</evidence>
<reference evidence="2" key="1">
    <citation type="submission" date="2020-05" db="EMBL/GenBank/DDBJ databases">
        <authorList>
            <person name="Chiriac C."/>
            <person name="Salcher M."/>
            <person name="Ghai R."/>
            <person name="Kavagutti S V."/>
        </authorList>
    </citation>
    <scope>NUCLEOTIDE SEQUENCE</scope>
</reference>
<name>A0A6J6F674_9ZZZZ</name>
<feature type="domain" description="FAD-binding" evidence="1">
    <location>
        <begin position="17"/>
        <end position="312"/>
    </location>
</feature>
<dbReference type="InterPro" id="IPR050407">
    <property type="entry name" value="Geranylgeranyl_reductase"/>
</dbReference>
<dbReference type="Pfam" id="PF01494">
    <property type="entry name" value="FAD_binding_3"/>
    <property type="match status" value="1"/>
</dbReference>
<dbReference type="InterPro" id="IPR011777">
    <property type="entry name" value="Geranylgeranyl_Rdtase_fam"/>
</dbReference>
<accession>A0A6J6F674</accession>
<dbReference type="NCBIfam" id="TIGR02032">
    <property type="entry name" value="GG-red-SF"/>
    <property type="match status" value="1"/>
</dbReference>
<proteinExistence type="predicted"/>
<organism evidence="2">
    <name type="scientific">freshwater metagenome</name>
    <dbReference type="NCBI Taxonomy" id="449393"/>
    <lineage>
        <taxon>unclassified sequences</taxon>
        <taxon>metagenomes</taxon>
        <taxon>ecological metagenomes</taxon>
    </lineage>
</organism>
<dbReference type="PANTHER" id="PTHR42685:SF22">
    <property type="entry name" value="CONDITIONED MEDIUM FACTOR RECEPTOR 1"/>
    <property type="match status" value="1"/>
</dbReference>
<dbReference type="PRINTS" id="PR00420">
    <property type="entry name" value="RNGMNOXGNASE"/>
</dbReference>
<dbReference type="GO" id="GO:0016628">
    <property type="term" value="F:oxidoreductase activity, acting on the CH-CH group of donors, NAD or NADP as acceptor"/>
    <property type="evidence" value="ECO:0007669"/>
    <property type="project" value="InterPro"/>
</dbReference>
<dbReference type="InterPro" id="IPR036188">
    <property type="entry name" value="FAD/NAD-bd_sf"/>
</dbReference>
<dbReference type="EMBL" id="CAEZTY010000024">
    <property type="protein sequence ID" value="CAB4583817.1"/>
    <property type="molecule type" value="Genomic_DNA"/>
</dbReference>
<evidence type="ECO:0000313" key="2">
    <source>
        <dbReference type="EMBL" id="CAB4583817.1"/>
    </source>
</evidence>
<dbReference type="SUPFAM" id="SSF51905">
    <property type="entry name" value="FAD/NAD(P)-binding domain"/>
    <property type="match status" value="1"/>
</dbReference>
<dbReference type="PANTHER" id="PTHR42685">
    <property type="entry name" value="GERANYLGERANYL DIPHOSPHATE REDUCTASE"/>
    <property type="match status" value="1"/>
</dbReference>
<gene>
    <name evidence="2" type="ORF">UFOPK1762_00835</name>
</gene>
<sequence length="424" mass="46268">MSLTPPPTESESGAERRVDVLVVGAGPAGCAAAITLQRSGKSVVVIDKAAFPRDKICGDGLTTSALRELDALGLDPTSVPSWIDVEDVIVRSPSGREVVFPLPRNNGVYAAVSRRQDLDAALVGLTRSVGVEVRENLALTAIQQSDADALVTTESGETFRATYVIAADGMWSPTRKALGLAQPGYRGEWHAFRQYFRNVSPRASNELVVWFEADLLPGYAWSFPLADGTANVGFGILRDDSSYSVGDMGPLWRELLNRPHVRDFLGPDAEAEGPHRAWPIPARVDRIALSHERTLFVGDAAAATDPMTGEGIGQALLTGRWAAEAIITNSENPEGCRSAYTHSVETELGVDHRFAERLMRILRRPSGARGAVRIAGISSWTRRNFARWLFEDYPRALLLTPRRWHRNMLSGPGAYRGDHAHTTH</sequence>
<dbReference type="GO" id="GO:0071949">
    <property type="term" value="F:FAD binding"/>
    <property type="evidence" value="ECO:0007669"/>
    <property type="project" value="InterPro"/>
</dbReference>
<dbReference type="InterPro" id="IPR002938">
    <property type="entry name" value="FAD-bd"/>
</dbReference>
<protein>
    <submittedName>
        <fullName evidence="2">Unannotated protein</fullName>
    </submittedName>
</protein>
<dbReference type="Gene3D" id="3.50.50.60">
    <property type="entry name" value="FAD/NAD(P)-binding domain"/>
    <property type="match status" value="1"/>
</dbReference>
<dbReference type="AlphaFoldDB" id="A0A6J6F674"/>